<evidence type="ECO:0000313" key="5">
    <source>
        <dbReference type="Proteomes" id="UP000236728"/>
    </source>
</evidence>
<dbReference type="Gene3D" id="1.10.1130.10">
    <property type="entry name" value="Flavocytochrome C3, Chain A"/>
    <property type="match status" value="1"/>
</dbReference>
<dbReference type="PANTHER" id="PTHR44366">
    <property type="entry name" value="UDP-N-ACETYLGLUCOSAMINE--PEPTIDE N-ACETYLGLUCOSAMINYLTRANSFERASE 110 KDA SUBUNIT"/>
    <property type="match status" value="1"/>
</dbReference>
<keyword evidence="1" id="KW-0802">TPR repeat</keyword>
<keyword evidence="5" id="KW-1185">Reference proteome</keyword>
<dbReference type="GO" id="GO:0097363">
    <property type="term" value="F:protein O-acetylglucosaminyltransferase activity"/>
    <property type="evidence" value="ECO:0007669"/>
    <property type="project" value="TreeGrafter"/>
</dbReference>
<proteinExistence type="predicted"/>
<gene>
    <name evidence="4" type="ORF">SAMN05421819_3287</name>
</gene>
<dbReference type="InterPro" id="IPR023155">
    <property type="entry name" value="Cyt_c-552/4"/>
</dbReference>
<dbReference type="SUPFAM" id="SSF48452">
    <property type="entry name" value="TPR-like"/>
    <property type="match status" value="1"/>
</dbReference>
<dbReference type="GO" id="GO:0006493">
    <property type="term" value="P:protein O-linked glycosylation"/>
    <property type="evidence" value="ECO:0007669"/>
    <property type="project" value="InterPro"/>
</dbReference>
<dbReference type="InterPro" id="IPR019734">
    <property type="entry name" value="TPR_rpt"/>
</dbReference>
<dbReference type="Gene3D" id="1.25.40.10">
    <property type="entry name" value="Tetratricopeptide repeat domain"/>
    <property type="match status" value="2"/>
</dbReference>
<dbReference type="InterPro" id="IPR036280">
    <property type="entry name" value="Multihaem_cyt_sf"/>
</dbReference>
<dbReference type="PROSITE" id="PS50005">
    <property type="entry name" value="TPR"/>
    <property type="match status" value="1"/>
</dbReference>
<keyword evidence="2" id="KW-0732">Signal</keyword>
<dbReference type="SMART" id="SM00028">
    <property type="entry name" value="TPR"/>
    <property type="match status" value="4"/>
</dbReference>
<evidence type="ECO:0000313" key="4">
    <source>
        <dbReference type="EMBL" id="SEG52316.1"/>
    </source>
</evidence>
<reference evidence="4 5" key="1">
    <citation type="submission" date="2016-10" db="EMBL/GenBank/DDBJ databases">
        <authorList>
            <person name="de Groot N.N."/>
        </authorList>
    </citation>
    <scope>NUCLEOTIDE SEQUENCE [LARGE SCALE GENOMIC DNA]</scope>
    <source>
        <strain evidence="4 5">DSM 22489</strain>
    </source>
</reference>
<dbReference type="Pfam" id="PF13432">
    <property type="entry name" value="TPR_16"/>
    <property type="match status" value="1"/>
</dbReference>
<sequence>MQHSTKLRILVTGMALAAAIAVVPSRAAAQDQAAAEARAQYNTKQSAIYNYKFGNDHPYLPSNATTDTGAFIDPKNFPTAQYCGHCHQEAHAEWRQSVHSNSNRVPYYLRNVNLLAAEKGIASTRHCEGCHDPIALVSGSLTDKAPRTRPYDQDGVTCMVCHSIQSVNTRGTGSYVMGTPAVLVDEAGKPITHAVSDADILAHLDRHSAAVMKPLYKTSEFCSACHKAALPKTLNDYKWLRAISLYDEWQNASFSKESPLPFYRKDVVSTCQTCHMKRADLGTLPDYGAKNHQLASHRWAAANMLIPQIYKYNDQADAVVKFLKDQVVNVDIFAVEPETPAEGQPELIAPLGKNAFNLNAGQRVLVDVVIQNKGTAHSLVPEQRDMYEMYVDFTVKDATGKILYENGALQPDNELDPEAHSFTNRLINAQGGINALHQVWDNRVVAYNNTIQSGRSQLIRYAFTMPKAGGPVSVTATVRYRRFDQHFINFGMSMPMGQNYSQPVIDMTTTTRTLNTGANAPTAAQANENPEWMRWNNYGIGLLDAQQYAASLAAFQQVAKLRSDYADAYTNQAIVCIGWEKYDDGLPYLNKALSLLKDDSRALYYLALVERNQGDLEDSVKHLQMVEAKFPRSRDAHRELGFSFYQMHQYDKAMAEYLQVQAIDPDDLAAHYNLAILYRRTGQKEKASVEAAYFADQKDDPTASTFALEYLRKHREIANESVPWHVHDLDHHETGAGQPVAPAAQVGSLSGVVAGHGVMQ</sequence>
<dbReference type="RefSeq" id="WP_235011653.1">
    <property type="nucleotide sequence ID" value="NZ_FNVA01000006.1"/>
</dbReference>
<evidence type="ECO:0000259" key="3">
    <source>
        <dbReference type="Pfam" id="PF13435"/>
    </source>
</evidence>
<accession>A0A1H6AWZ8</accession>
<dbReference type="SUPFAM" id="SSF48695">
    <property type="entry name" value="Multiheme cytochromes"/>
    <property type="match status" value="1"/>
</dbReference>
<dbReference type="InterPro" id="IPR011990">
    <property type="entry name" value="TPR-like_helical_dom_sf"/>
</dbReference>
<dbReference type="EMBL" id="FNVA01000006">
    <property type="protein sequence ID" value="SEG52316.1"/>
    <property type="molecule type" value="Genomic_DNA"/>
</dbReference>
<name>A0A1H6AWZ8_9BACT</name>
<dbReference type="PANTHER" id="PTHR44366:SF1">
    <property type="entry name" value="UDP-N-ACETYLGLUCOSAMINE--PEPTIDE N-ACETYLGLUCOSAMINYLTRANSFERASE 110 KDA SUBUNIT"/>
    <property type="match status" value="1"/>
</dbReference>
<protein>
    <submittedName>
        <fullName evidence="4">Tetratricopeptide (TPR) repeat</fullName>
    </submittedName>
</protein>
<evidence type="ECO:0000256" key="2">
    <source>
        <dbReference type="SAM" id="SignalP"/>
    </source>
</evidence>
<feature type="domain" description="Cytochrome c-552/4" evidence="3">
    <location>
        <begin position="83"/>
        <end position="163"/>
    </location>
</feature>
<dbReference type="Proteomes" id="UP000236728">
    <property type="component" value="Unassembled WGS sequence"/>
</dbReference>
<dbReference type="Pfam" id="PF13414">
    <property type="entry name" value="TPR_11"/>
    <property type="match status" value="1"/>
</dbReference>
<feature type="chain" id="PRO_5009293099" evidence="2">
    <location>
        <begin position="30"/>
        <end position="760"/>
    </location>
</feature>
<dbReference type="InterPro" id="IPR037919">
    <property type="entry name" value="OGT"/>
</dbReference>
<dbReference type="AlphaFoldDB" id="A0A1H6AWZ8"/>
<evidence type="ECO:0000256" key="1">
    <source>
        <dbReference type="PROSITE-ProRule" id="PRU00339"/>
    </source>
</evidence>
<dbReference type="Pfam" id="PF13435">
    <property type="entry name" value="Cytochrome_C554"/>
    <property type="match status" value="1"/>
</dbReference>
<organism evidence="4 5">
    <name type="scientific">Bryocella elongata</name>
    <dbReference type="NCBI Taxonomy" id="863522"/>
    <lineage>
        <taxon>Bacteria</taxon>
        <taxon>Pseudomonadati</taxon>
        <taxon>Acidobacteriota</taxon>
        <taxon>Terriglobia</taxon>
        <taxon>Terriglobales</taxon>
        <taxon>Acidobacteriaceae</taxon>
        <taxon>Bryocella</taxon>
    </lineage>
</organism>
<feature type="signal peptide" evidence="2">
    <location>
        <begin position="1"/>
        <end position="29"/>
    </location>
</feature>
<feature type="repeat" description="TPR" evidence="1">
    <location>
        <begin position="634"/>
        <end position="667"/>
    </location>
</feature>